<sequence length="281" mass="29863">MQAVNRLQKALKAGGPSFGVWQTLPGANLSRFLARSGVDWVCLDCEHGNISDSDMHDSVAAIAALGVSPIVRIPGNEAWMVKRALDTGAQGVLVPLLYTVDDAKRVVSSAKFPPTGTRGFGSPFAHHAWNLESQTQYLKEANDAIITLVQIETKEALDNVDAIAKVPGVDVLLIGPFDLGNNIGHPILDGVMKPELHAAIDKIHQAALNNGKSTGIFCTSGEQANEYAKKGYHMVTVAGDMILLPNAVSNALKTAKGEGVENGGEKPAMSYDGRSSKRRKA</sequence>
<dbReference type="Pfam" id="PF03328">
    <property type="entry name" value="HpcH_HpaI"/>
    <property type="match status" value="1"/>
</dbReference>
<evidence type="ECO:0000259" key="5">
    <source>
        <dbReference type="Pfam" id="PF03328"/>
    </source>
</evidence>
<accession>A0A9P4M368</accession>
<dbReference type="InterPro" id="IPR005000">
    <property type="entry name" value="Aldolase/citrate-lyase_domain"/>
</dbReference>
<name>A0A9P4M368_9PEZI</name>
<dbReference type="AlphaFoldDB" id="A0A9P4M368"/>
<feature type="domain" description="HpcH/HpaI aldolase/citrate lyase" evidence="5">
    <location>
        <begin position="19"/>
        <end position="244"/>
    </location>
</feature>
<keyword evidence="2" id="KW-0479">Metal-binding</keyword>
<protein>
    <submittedName>
        <fullName evidence="6">HpcH/HpaI aldolase/citrate lyase family protein</fullName>
    </submittedName>
</protein>
<dbReference type="GO" id="GO:0005737">
    <property type="term" value="C:cytoplasm"/>
    <property type="evidence" value="ECO:0007669"/>
    <property type="project" value="TreeGrafter"/>
</dbReference>
<dbReference type="InterPro" id="IPR015813">
    <property type="entry name" value="Pyrv/PenolPyrv_kinase-like_dom"/>
</dbReference>
<proteinExistence type="inferred from homology"/>
<comment type="caution">
    <text evidence="6">The sequence shown here is derived from an EMBL/GenBank/DDBJ whole genome shotgun (WGS) entry which is preliminary data.</text>
</comment>
<dbReference type="InterPro" id="IPR050251">
    <property type="entry name" value="HpcH-HpaI_aldolase"/>
</dbReference>
<gene>
    <name evidence="6" type="ORF">NA57DRAFT_69371</name>
</gene>
<feature type="region of interest" description="Disordered" evidence="4">
    <location>
        <begin position="257"/>
        <end position="281"/>
    </location>
</feature>
<dbReference type="GO" id="GO:0016832">
    <property type="term" value="F:aldehyde-lyase activity"/>
    <property type="evidence" value="ECO:0007669"/>
    <property type="project" value="TreeGrafter"/>
</dbReference>
<dbReference type="OrthoDB" id="1621678at2759"/>
<dbReference type="EMBL" id="ML978140">
    <property type="protein sequence ID" value="KAF2092982.1"/>
    <property type="molecule type" value="Genomic_DNA"/>
</dbReference>
<evidence type="ECO:0000313" key="6">
    <source>
        <dbReference type="EMBL" id="KAF2092982.1"/>
    </source>
</evidence>
<dbReference type="InterPro" id="IPR040442">
    <property type="entry name" value="Pyrv_kinase-like_dom_sf"/>
</dbReference>
<evidence type="ECO:0000256" key="1">
    <source>
        <dbReference type="ARBA" id="ARBA00005568"/>
    </source>
</evidence>
<evidence type="ECO:0000256" key="4">
    <source>
        <dbReference type="SAM" id="MobiDB-lite"/>
    </source>
</evidence>
<dbReference type="GO" id="GO:0046872">
    <property type="term" value="F:metal ion binding"/>
    <property type="evidence" value="ECO:0007669"/>
    <property type="project" value="UniProtKB-KW"/>
</dbReference>
<dbReference type="Proteomes" id="UP000799772">
    <property type="component" value="Unassembled WGS sequence"/>
</dbReference>
<dbReference type="PANTHER" id="PTHR30502:SF0">
    <property type="entry name" value="PHOSPHOENOLPYRUVATE CARBOXYLASE FAMILY PROTEIN"/>
    <property type="match status" value="1"/>
</dbReference>
<evidence type="ECO:0000256" key="2">
    <source>
        <dbReference type="ARBA" id="ARBA00022723"/>
    </source>
</evidence>
<evidence type="ECO:0000256" key="3">
    <source>
        <dbReference type="ARBA" id="ARBA00023239"/>
    </source>
</evidence>
<keyword evidence="3 6" id="KW-0456">Lyase</keyword>
<evidence type="ECO:0000313" key="7">
    <source>
        <dbReference type="Proteomes" id="UP000799772"/>
    </source>
</evidence>
<keyword evidence="7" id="KW-1185">Reference proteome</keyword>
<reference evidence="6" key="1">
    <citation type="journal article" date="2020" name="Stud. Mycol.">
        <title>101 Dothideomycetes genomes: a test case for predicting lifestyles and emergence of pathogens.</title>
        <authorList>
            <person name="Haridas S."/>
            <person name="Albert R."/>
            <person name="Binder M."/>
            <person name="Bloem J."/>
            <person name="Labutti K."/>
            <person name="Salamov A."/>
            <person name="Andreopoulos B."/>
            <person name="Baker S."/>
            <person name="Barry K."/>
            <person name="Bills G."/>
            <person name="Bluhm B."/>
            <person name="Cannon C."/>
            <person name="Castanera R."/>
            <person name="Culley D."/>
            <person name="Daum C."/>
            <person name="Ezra D."/>
            <person name="Gonzalez J."/>
            <person name="Henrissat B."/>
            <person name="Kuo A."/>
            <person name="Liang C."/>
            <person name="Lipzen A."/>
            <person name="Lutzoni F."/>
            <person name="Magnuson J."/>
            <person name="Mondo S."/>
            <person name="Nolan M."/>
            <person name="Ohm R."/>
            <person name="Pangilinan J."/>
            <person name="Park H.-J."/>
            <person name="Ramirez L."/>
            <person name="Alfaro M."/>
            <person name="Sun H."/>
            <person name="Tritt A."/>
            <person name="Yoshinaga Y."/>
            <person name="Zwiers L.-H."/>
            <person name="Turgeon B."/>
            <person name="Goodwin S."/>
            <person name="Spatafora J."/>
            <person name="Crous P."/>
            <person name="Grigoriev I."/>
        </authorList>
    </citation>
    <scope>NUCLEOTIDE SEQUENCE</scope>
    <source>
        <strain evidence="6">CBS 133067</strain>
    </source>
</reference>
<dbReference type="SUPFAM" id="SSF51621">
    <property type="entry name" value="Phosphoenolpyruvate/pyruvate domain"/>
    <property type="match status" value="1"/>
</dbReference>
<organism evidence="6 7">
    <name type="scientific">Rhizodiscina lignyota</name>
    <dbReference type="NCBI Taxonomy" id="1504668"/>
    <lineage>
        <taxon>Eukaryota</taxon>
        <taxon>Fungi</taxon>
        <taxon>Dikarya</taxon>
        <taxon>Ascomycota</taxon>
        <taxon>Pezizomycotina</taxon>
        <taxon>Dothideomycetes</taxon>
        <taxon>Pleosporomycetidae</taxon>
        <taxon>Aulographales</taxon>
        <taxon>Rhizodiscinaceae</taxon>
        <taxon>Rhizodiscina</taxon>
    </lineage>
</organism>
<comment type="similarity">
    <text evidence="1">Belongs to the HpcH/HpaI aldolase family.</text>
</comment>
<dbReference type="Gene3D" id="3.20.20.60">
    <property type="entry name" value="Phosphoenolpyruvate-binding domains"/>
    <property type="match status" value="1"/>
</dbReference>
<dbReference type="PANTHER" id="PTHR30502">
    <property type="entry name" value="2-KETO-3-DEOXY-L-RHAMNONATE ALDOLASE"/>
    <property type="match status" value="1"/>
</dbReference>